<dbReference type="AlphaFoldDB" id="A0A067TCF4"/>
<feature type="compositionally biased region" description="Polar residues" evidence="1">
    <location>
        <begin position="8"/>
        <end position="18"/>
    </location>
</feature>
<evidence type="ECO:0000313" key="3">
    <source>
        <dbReference type="EMBL" id="KDR80012.1"/>
    </source>
</evidence>
<dbReference type="Proteomes" id="UP000027222">
    <property type="component" value="Unassembled WGS sequence"/>
</dbReference>
<dbReference type="SMART" id="SM00256">
    <property type="entry name" value="FBOX"/>
    <property type="match status" value="1"/>
</dbReference>
<dbReference type="PROSITE" id="PS50181">
    <property type="entry name" value="FBOX"/>
    <property type="match status" value="1"/>
</dbReference>
<evidence type="ECO:0000313" key="4">
    <source>
        <dbReference type="Proteomes" id="UP000027222"/>
    </source>
</evidence>
<evidence type="ECO:0000259" key="2">
    <source>
        <dbReference type="PROSITE" id="PS50181"/>
    </source>
</evidence>
<dbReference type="HOGENOM" id="CLU_010790_2_1_1"/>
<name>A0A067TCF4_GALM3</name>
<dbReference type="InterPro" id="IPR036047">
    <property type="entry name" value="F-box-like_dom_sf"/>
</dbReference>
<proteinExistence type="predicted"/>
<dbReference type="SUPFAM" id="SSF81383">
    <property type="entry name" value="F-box domain"/>
    <property type="match status" value="1"/>
</dbReference>
<keyword evidence="4" id="KW-1185">Reference proteome</keyword>
<accession>A0A067TCF4</accession>
<dbReference type="EMBL" id="KL142372">
    <property type="protein sequence ID" value="KDR80012.1"/>
    <property type="molecule type" value="Genomic_DNA"/>
</dbReference>
<organism evidence="3 4">
    <name type="scientific">Galerina marginata (strain CBS 339.88)</name>
    <dbReference type="NCBI Taxonomy" id="685588"/>
    <lineage>
        <taxon>Eukaryota</taxon>
        <taxon>Fungi</taxon>
        <taxon>Dikarya</taxon>
        <taxon>Basidiomycota</taxon>
        <taxon>Agaricomycotina</taxon>
        <taxon>Agaricomycetes</taxon>
        <taxon>Agaricomycetidae</taxon>
        <taxon>Agaricales</taxon>
        <taxon>Agaricineae</taxon>
        <taxon>Strophariaceae</taxon>
        <taxon>Galerina</taxon>
    </lineage>
</organism>
<dbReference type="CDD" id="cd09917">
    <property type="entry name" value="F-box_SF"/>
    <property type="match status" value="1"/>
</dbReference>
<gene>
    <name evidence="3" type="ORF">GALMADRAFT_242213</name>
</gene>
<feature type="compositionally biased region" description="Acidic residues" evidence="1">
    <location>
        <begin position="20"/>
        <end position="36"/>
    </location>
</feature>
<reference evidence="4" key="1">
    <citation type="journal article" date="2014" name="Proc. Natl. Acad. Sci. U.S.A.">
        <title>Extensive sampling of basidiomycete genomes demonstrates inadequacy of the white-rot/brown-rot paradigm for wood decay fungi.</title>
        <authorList>
            <person name="Riley R."/>
            <person name="Salamov A.A."/>
            <person name="Brown D.W."/>
            <person name="Nagy L.G."/>
            <person name="Floudas D."/>
            <person name="Held B.W."/>
            <person name="Levasseur A."/>
            <person name="Lombard V."/>
            <person name="Morin E."/>
            <person name="Otillar R."/>
            <person name="Lindquist E.A."/>
            <person name="Sun H."/>
            <person name="LaButti K.M."/>
            <person name="Schmutz J."/>
            <person name="Jabbour D."/>
            <person name="Luo H."/>
            <person name="Baker S.E."/>
            <person name="Pisabarro A.G."/>
            <person name="Walton J.D."/>
            <person name="Blanchette R.A."/>
            <person name="Henrissat B."/>
            <person name="Martin F."/>
            <person name="Cullen D."/>
            <person name="Hibbett D.S."/>
            <person name="Grigoriev I.V."/>
        </authorList>
    </citation>
    <scope>NUCLEOTIDE SEQUENCE [LARGE SCALE GENOMIC DNA]</scope>
    <source>
        <strain evidence="4">CBS 339.88</strain>
    </source>
</reference>
<feature type="region of interest" description="Disordered" evidence="1">
    <location>
        <begin position="1"/>
        <end position="60"/>
    </location>
</feature>
<protein>
    <recommendedName>
        <fullName evidence="2">F-box domain-containing protein</fullName>
    </recommendedName>
</protein>
<evidence type="ECO:0000256" key="1">
    <source>
        <dbReference type="SAM" id="MobiDB-lite"/>
    </source>
</evidence>
<dbReference type="OrthoDB" id="2322499at2759"/>
<sequence>MQRHSNRLIDSTSKSSAEGDNFEPENEGVAEEENDDLQLSKKPRKRRKAADSKLPQAKKVRGKRGILKQLIEMPLDLLFEIFGRLEPLDLLHLTRTTKDLRALLMNRSSTSIWKQSRSNIPGMPDCPSDLSEAQYAHFMFGKSCHFCHRNLSNLRIVCSARLRTCTKCLEEKFTEKYFDWLHRRDFPMQLAEFVPAIFISKRSGPSTRQREMAYDAVDDRWAEEYKRAQDKDKWLKEKIEERKVIARHASACELWFEQMEDIREREKASILAGRKAIVVERLKKLGWEDELSRMSEEDDKPQDDPIVLKACQKDITEQTLSNLEEFLNEFMETQRGVRLVQERESLLEQRLPILRKVLQRYVTTLPPNALHPSVGELFRDSNILDIINNTPQTVDFTEANFDPIVPMLPDITIRWQKEMEEKLVDIIWQAEPAYASNRETSVNLATTSFDCKHCSACYMRFPNVLMHLCATRAYYFFAEVGSDLAHLKDILLETYWNAAKSINFTVKNAELIAEVVALCGFDPKTTTAAEMDAANPIIECVTCNDVHEGRLTMTWSSVPAHWSKKHRSIGDMKLHLLSGREADIARAGISELVERRRAGKHYMDLVCVHCKQTGNTPELRKHVHTDHGKQNPTEEDIIPLLRAGRIPCFYPLWPPRDEFEDEPSAATAVTN</sequence>
<dbReference type="STRING" id="685588.A0A067TCF4"/>
<dbReference type="InterPro" id="IPR001810">
    <property type="entry name" value="F-box_dom"/>
</dbReference>
<feature type="domain" description="F-box" evidence="2">
    <location>
        <begin position="67"/>
        <end position="116"/>
    </location>
</feature>